<dbReference type="InterPro" id="IPR001841">
    <property type="entry name" value="Znf_RING"/>
</dbReference>
<evidence type="ECO:0000256" key="5">
    <source>
        <dbReference type="SAM" id="Coils"/>
    </source>
</evidence>
<feature type="compositionally biased region" description="Polar residues" evidence="6">
    <location>
        <begin position="122"/>
        <end position="154"/>
    </location>
</feature>
<organism evidence="8 9">
    <name type="scientific">Cladophialophora chaetospira</name>
    <dbReference type="NCBI Taxonomy" id="386627"/>
    <lineage>
        <taxon>Eukaryota</taxon>
        <taxon>Fungi</taxon>
        <taxon>Dikarya</taxon>
        <taxon>Ascomycota</taxon>
        <taxon>Pezizomycotina</taxon>
        <taxon>Eurotiomycetes</taxon>
        <taxon>Chaetothyriomycetidae</taxon>
        <taxon>Chaetothyriales</taxon>
        <taxon>Herpotrichiellaceae</taxon>
        <taxon>Cladophialophora</taxon>
    </lineage>
</organism>
<dbReference type="InterPro" id="IPR017907">
    <property type="entry name" value="Znf_RING_CS"/>
</dbReference>
<feature type="compositionally biased region" description="Polar residues" evidence="6">
    <location>
        <begin position="707"/>
        <end position="721"/>
    </location>
</feature>
<feature type="compositionally biased region" description="Basic residues" evidence="6">
    <location>
        <begin position="688"/>
        <end position="698"/>
    </location>
</feature>
<dbReference type="AlphaFoldDB" id="A0AA38XDQ8"/>
<dbReference type="PROSITE" id="PS00518">
    <property type="entry name" value="ZF_RING_1"/>
    <property type="match status" value="1"/>
</dbReference>
<feature type="compositionally biased region" description="Polar residues" evidence="6">
    <location>
        <begin position="73"/>
        <end position="87"/>
    </location>
</feature>
<feature type="region of interest" description="Disordered" evidence="6">
    <location>
        <begin position="885"/>
        <end position="916"/>
    </location>
</feature>
<feature type="compositionally biased region" description="Polar residues" evidence="6">
    <location>
        <begin position="676"/>
        <end position="686"/>
    </location>
</feature>
<evidence type="ECO:0000256" key="4">
    <source>
        <dbReference type="PROSITE-ProRule" id="PRU00175"/>
    </source>
</evidence>
<dbReference type="PROSITE" id="PS50089">
    <property type="entry name" value="ZF_RING_2"/>
    <property type="match status" value="1"/>
</dbReference>
<evidence type="ECO:0000256" key="1">
    <source>
        <dbReference type="ARBA" id="ARBA00022723"/>
    </source>
</evidence>
<keyword evidence="3" id="KW-0862">Zinc</keyword>
<feature type="compositionally biased region" description="Low complexity" evidence="6">
    <location>
        <begin position="614"/>
        <end position="624"/>
    </location>
</feature>
<feature type="region of interest" description="Disordered" evidence="6">
    <location>
        <begin position="458"/>
        <end position="481"/>
    </location>
</feature>
<feature type="coiled-coil region" evidence="5">
    <location>
        <begin position="282"/>
        <end position="353"/>
    </location>
</feature>
<evidence type="ECO:0000313" key="9">
    <source>
        <dbReference type="Proteomes" id="UP001172673"/>
    </source>
</evidence>
<evidence type="ECO:0000256" key="6">
    <source>
        <dbReference type="SAM" id="MobiDB-lite"/>
    </source>
</evidence>
<keyword evidence="9" id="KW-1185">Reference proteome</keyword>
<feature type="region of interest" description="Disordered" evidence="6">
    <location>
        <begin position="825"/>
        <end position="864"/>
    </location>
</feature>
<gene>
    <name evidence="8" type="ORF">H2200_004777</name>
</gene>
<feature type="region of interest" description="Disordered" evidence="6">
    <location>
        <begin position="590"/>
        <end position="624"/>
    </location>
</feature>
<feature type="region of interest" description="Disordered" evidence="6">
    <location>
        <begin position="70"/>
        <end position="156"/>
    </location>
</feature>
<feature type="compositionally biased region" description="Polar residues" evidence="6">
    <location>
        <begin position="590"/>
        <end position="613"/>
    </location>
</feature>
<comment type="caution">
    <text evidence="8">The sequence shown here is derived from an EMBL/GenBank/DDBJ whole genome shotgun (WGS) entry which is preliminary data.</text>
</comment>
<feature type="region of interest" description="Disordered" evidence="6">
    <location>
        <begin position="754"/>
        <end position="774"/>
    </location>
</feature>
<evidence type="ECO:0000313" key="8">
    <source>
        <dbReference type="EMBL" id="KAJ9611593.1"/>
    </source>
</evidence>
<sequence length="953" mass="105958">MVRRSDEATDNPQPILPPTWEAFKRTRDGLQPQSDWIRCEIPRELRNVVDDVGLPEKLRQILAWSLTVDPASASATTGPLTAQTRNNEGVDAAPQARGSGKPGHGRSGSRSRPLVSDHKDGVNTSNSPNVTVDTANSDTFHSESASGGHRTTSPKSRHGLLAFTFGLLKGKAARQPSGATDTQQPVENTPSMVECTSCFEEFVKTETSKLPCNHSYCRLCLTTLITTALQNEASFPPKCCLTAVPLQTILSVLNVEQSNMYKEKAAEFSIPAQNRGERESVRDAEAAEVARIIAEVEELERANVLQRQLEEERRADERRREEAELARLEELRLREEEERRLEAARLEQELQRTLRLSIEETNDVLRRAWNEVRQTQMRSLDSRHLDAERQHTRALEDATTQQERQNVETMRSMESNIARRTTMMQQRHEAEKEIFKQEQQDLEDDLFLQIQMHLRGKQDKETRERRLREQFQNEQESRNQDLVTKHDVETKAFQANAAMEMQSLKWVNRHRMDELEPQFRFEVDKLMRDVARDRAWFDLVCERRQNMVDAHCRLMIEALEAGQEPVGLTEEIATTIRPLISDVQKETKTSALAQGTASGTIQSPGEESSKQMLSASPASTSPAESFCELATDSQQLLKRLGSEPANLERRITEPTRDPLVSNTAFAWMTCAVDVGSSQKPNRATGLTRTRRVSRHDRPRPRLDMSRVSPTTTQPSGMRSGTAQPQLLVLSPSIADPLTPTLPLLADHIMEAPITPTSPTIREPRQSSSQASSPTVVPAILSPQQTSPKDLSPTHQARVLGGLIPTTSREEVNRLTRINNLIHRRQTSLATTSSNSSSSSSADSLLIASSPMSPTSHRSSATSRASADSLSLHSLVSAATNTATAAAEASSSTRQMGMSSVSPVSLPAPERKNVDAAGPALRARKSIWTMFPKATNERMINADGITASEADMRS</sequence>
<evidence type="ECO:0000256" key="2">
    <source>
        <dbReference type="ARBA" id="ARBA00022771"/>
    </source>
</evidence>
<name>A0AA38XDQ8_9EURO</name>
<accession>A0AA38XDQ8</accession>
<dbReference type="GO" id="GO:0008270">
    <property type="term" value="F:zinc ion binding"/>
    <property type="evidence" value="ECO:0007669"/>
    <property type="project" value="UniProtKB-KW"/>
</dbReference>
<evidence type="ECO:0000259" key="7">
    <source>
        <dbReference type="PROSITE" id="PS50089"/>
    </source>
</evidence>
<proteinExistence type="predicted"/>
<keyword evidence="5" id="KW-0175">Coiled coil</keyword>
<dbReference type="EMBL" id="JAPDRK010000006">
    <property type="protein sequence ID" value="KAJ9611593.1"/>
    <property type="molecule type" value="Genomic_DNA"/>
</dbReference>
<dbReference type="Gene3D" id="3.30.40.10">
    <property type="entry name" value="Zinc/RING finger domain, C3HC4 (zinc finger)"/>
    <property type="match status" value="1"/>
</dbReference>
<keyword evidence="1" id="KW-0479">Metal-binding</keyword>
<feature type="compositionally biased region" description="Low complexity" evidence="6">
    <location>
        <begin position="826"/>
        <end position="864"/>
    </location>
</feature>
<dbReference type="Proteomes" id="UP001172673">
    <property type="component" value="Unassembled WGS sequence"/>
</dbReference>
<reference evidence="8" key="1">
    <citation type="submission" date="2022-10" db="EMBL/GenBank/DDBJ databases">
        <title>Culturing micro-colonial fungi from biological soil crusts in the Mojave desert and describing Neophaeococcomyces mojavensis, and introducing the new genera and species Taxawa tesnikishii.</title>
        <authorList>
            <person name="Kurbessoian T."/>
            <person name="Stajich J.E."/>
        </authorList>
    </citation>
    <scope>NUCLEOTIDE SEQUENCE</scope>
    <source>
        <strain evidence="8">TK_41</strain>
    </source>
</reference>
<feature type="compositionally biased region" description="Polar residues" evidence="6">
    <location>
        <begin position="893"/>
        <end position="902"/>
    </location>
</feature>
<dbReference type="InterPro" id="IPR013083">
    <property type="entry name" value="Znf_RING/FYVE/PHD"/>
</dbReference>
<protein>
    <recommendedName>
        <fullName evidence="7">RING-type domain-containing protein</fullName>
    </recommendedName>
</protein>
<feature type="region of interest" description="Disordered" evidence="6">
    <location>
        <begin position="676"/>
        <end position="721"/>
    </location>
</feature>
<dbReference type="SUPFAM" id="SSF57850">
    <property type="entry name" value="RING/U-box"/>
    <property type="match status" value="1"/>
</dbReference>
<feature type="domain" description="RING-type" evidence="7">
    <location>
        <begin position="195"/>
        <end position="239"/>
    </location>
</feature>
<evidence type="ECO:0000256" key="3">
    <source>
        <dbReference type="ARBA" id="ARBA00022833"/>
    </source>
</evidence>
<keyword evidence="2 4" id="KW-0863">Zinc-finger</keyword>